<comment type="similarity">
    <text evidence="1">Belongs to the manganese catalase family.</text>
</comment>
<reference evidence="4" key="1">
    <citation type="submission" date="2019-08" db="EMBL/GenBank/DDBJ databases">
        <title>Marinilactibacillus psychrotolerans M13-2T whole genome sequencing project.</title>
        <authorList>
            <person name="Ishikawa M."/>
            <person name="Suzuki T."/>
            <person name="Matsutani M."/>
        </authorList>
    </citation>
    <scope>NUCLEOTIDE SEQUENCE</scope>
    <source>
        <strain evidence="4">M13-2T</strain>
    </source>
</reference>
<dbReference type="InterPro" id="IPR009078">
    <property type="entry name" value="Ferritin-like_SF"/>
</dbReference>
<dbReference type="InterPro" id="IPR007760">
    <property type="entry name" value="Mn_catalase"/>
</dbReference>
<dbReference type="SUPFAM" id="SSF47240">
    <property type="entry name" value="Ferritin-like"/>
    <property type="match status" value="1"/>
</dbReference>
<dbReference type="EMBL" id="BKBI01000016">
    <property type="protein sequence ID" value="GEQ36548.1"/>
    <property type="molecule type" value="Genomic_DNA"/>
</dbReference>
<dbReference type="Gene3D" id="3.30.1530.10">
    <property type="entry name" value="manganese catalase, domain 2, chain A"/>
    <property type="match status" value="1"/>
</dbReference>
<dbReference type="InterPro" id="IPR039377">
    <property type="entry name" value="Mn_catalase_dom"/>
</dbReference>
<dbReference type="Proteomes" id="UP000887127">
    <property type="component" value="Unassembled WGS sequence"/>
</dbReference>
<evidence type="ECO:0000256" key="2">
    <source>
        <dbReference type="PIRSR" id="PIRSR607760-1"/>
    </source>
</evidence>
<accession>A0AAV3WVA2</accession>
<feature type="binding site" evidence="2">
    <location>
        <position position="147"/>
    </location>
    <ligand>
        <name>Mn(2+)</name>
        <dbReference type="ChEBI" id="CHEBI:29035"/>
        <label>1</label>
    </ligand>
</feature>
<dbReference type="CDD" id="cd01051">
    <property type="entry name" value="Mn_catalase"/>
    <property type="match status" value="1"/>
</dbReference>
<evidence type="ECO:0000256" key="1">
    <source>
        <dbReference type="ARBA" id="ARBA00007644"/>
    </source>
</evidence>
<dbReference type="RefSeq" id="WP_091762835.1">
    <property type="nucleotide sequence ID" value="NZ_BJVX01000016.1"/>
</dbReference>
<comment type="cofactor">
    <cofactor evidence="2">
        <name>Mn(2+)</name>
        <dbReference type="ChEBI" id="CHEBI:29035"/>
    </cofactor>
    <text evidence="2">Binds 2 manganese ions per subunit.</text>
</comment>
<dbReference type="GeneID" id="96911988"/>
<dbReference type="AlphaFoldDB" id="A0AAV3WVA2"/>
<feature type="binding site" evidence="3">
    <location>
        <position position="58"/>
    </location>
    <ligand>
        <name>Ca(2+)</name>
        <dbReference type="ChEBI" id="CHEBI:29108"/>
    </ligand>
</feature>
<feature type="binding site" evidence="2">
    <location>
        <position position="32"/>
    </location>
    <ligand>
        <name>Mn(2+)</name>
        <dbReference type="ChEBI" id="CHEBI:29035"/>
        <label>1</label>
    </ligand>
</feature>
<dbReference type="Gene3D" id="1.20.1260.10">
    <property type="match status" value="1"/>
</dbReference>
<comment type="cofactor">
    <cofactor evidence="3">
        <name>Ca(2+)</name>
        <dbReference type="ChEBI" id="CHEBI:29108"/>
    </cofactor>
    <text evidence="3">Binds 1 Ca(2+) ion per subunit.</text>
</comment>
<dbReference type="GO" id="GO:0046872">
    <property type="term" value="F:metal ion binding"/>
    <property type="evidence" value="ECO:0007669"/>
    <property type="project" value="UniProtKB-KW"/>
</dbReference>
<sequence>MFMHSKELQYHAKPDPIMARRLQEILGGQWGEMSVMNMYLFQGWNARGNEKYKDLLLDTATEEIGHVEMIATMISQLLEGAPLEAQEKAVDSDPALAAVMGGMNPQHAIVSGLGAAPRDSNGNPWTSNYIVSSGNILADMRMNVTAESQGRLQVDRLYEMTEDKGIRDMLGFLLARDTQHQLQWIEAIKELEEKEGIVVPGQVPEKYEVSDVSHVLYNFSEGEHSKKVVDGKTAKDGKEFIYKAKPEVMGEKPVLKPVTKDVYNTSAMD</sequence>
<gene>
    <name evidence="4" type="ORF">M132T_20560</name>
</gene>
<feature type="binding site" evidence="3">
    <location>
        <position position="222"/>
    </location>
    <ligand>
        <name>Ca(2+)</name>
        <dbReference type="ChEBI" id="CHEBI:29108"/>
    </ligand>
</feature>
<feature type="binding site" evidence="2">
    <location>
        <position position="180"/>
    </location>
    <ligand>
        <name>Mn(2+)</name>
        <dbReference type="ChEBI" id="CHEBI:29035"/>
        <label>1</label>
    </ligand>
</feature>
<keyword evidence="2" id="KW-0464">Manganese</keyword>
<feature type="binding site" evidence="3">
    <location>
        <position position="218"/>
    </location>
    <ligand>
        <name>Ca(2+)</name>
        <dbReference type="ChEBI" id="CHEBI:29108"/>
    </ligand>
</feature>
<keyword evidence="2" id="KW-0479">Metal-binding</keyword>
<proteinExistence type="inferred from homology"/>
<feature type="binding site" evidence="2">
    <location>
        <position position="63"/>
    </location>
    <ligand>
        <name>Mn(2+)</name>
        <dbReference type="ChEBI" id="CHEBI:29035"/>
        <label>1</label>
    </ligand>
</feature>
<name>A0AAV3WVA2_9LACT</name>
<comment type="caution">
    <text evidence="4">The sequence shown here is derived from an EMBL/GenBank/DDBJ whole genome shotgun (WGS) entry which is preliminary data.</text>
</comment>
<evidence type="ECO:0000313" key="4">
    <source>
        <dbReference type="EMBL" id="GEQ36548.1"/>
    </source>
</evidence>
<evidence type="ECO:0000313" key="5">
    <source>
        <dbReference type="Proteomes" id="UP000887127"/>
    </source>
</evidence>
<dbReference type="InterPro" id="IPR027407">
    <property type="entry name" value="Mn_catalase_C"/>
</dbReference>
<feature type="binding site" evidence="3">
    <location>
        <position position="54"/>
    </location>
    <ligand>
        <name>Ca(2+)</name>
        <dbReference type="ChEBI" id="CHEBI:29108"/>
    </ligand>
</feature>
<protein>
    <submittedName>
        <fullName evidence="4">Mn-containing catalase</fullName>
    </submittedName>
</protein>
<feature type="binding site" evidence="3">
    <location>
        <position position="220"/>
    </location>
    <ligand>
        <name>Ca(2+)</name>
        <dbReference type="ChEBI" id="CHEBI:29108"/>
    </ligand>
</feature>
<dbReference type="Pfam" id="PF05067">
    <property type="entry name" value="Mn_catalase"/>
    <property type="match status" value="1"/>
</dbReference>
<feature type="binding site" evidence="2">
    <location>
        <position position="66"/>
    </location>
    <ligand>
        <name>Mn(2+)</name>
        <dbReference type="ChEBI" id="CHEBI:29035"/>
        <label>2</label>
    </ligand>
</feature>
<evidence type="ECO:0000256" key="3">
    <source>
        <dbReference type="PIRSR" id="PIRSR607760-2"/>
    </source>
</evidence>
<keyword evidence="3" id="KW-0106">Calcium</keyword>
<dbReference type="InterPro" id="IPR012347">
    <property type="entry name" value="Ferritin-like"/>
</dbReference>
<organism evidence="4 5">
    <name type="scientific">Marinilactibacillus psychrotolerans</name>
    <dbReference type="NCBI Taxonomy" id="191770"/>
    <lineage>
        <taxon>Bacteria</taxon>
        <taxon>Bacillati</taxon>
        <taxon>Bacillota</taxon>
        <taxon>Bacilli</taxon>
        <taxon>Lactobacillales</taxon>
        <taxon>Carnobacteriaceae</taxon>
        <taxon>Marinilactibacillus</taxon>
    </lineage>
</organism>